<gene>
    <name evidence="1" type="ORF">L6452_44534</name>
</gene>
<accession>A0ACB8XGD8</accession>
<reference evidence="2" key="1">
    <citation type="journal article" date="2022" name="Mol. Ecol. Resour.">
        <title>The genomes of chicory, endive, great burdock and yacon provide insights into Asteraceae palaeo-polyploidization history and plant inulin production.</title>
        <authorList>
            <person name="Fan W."/>
            <person name="Wang S."/>
            <person name="Wang H."/>
            <person name="Wang A."/>
            <person name="Jiang F."/>
            <person name="Liu H."/>
            <person name="Zhao H."/>
            <person name="Xu D."/>
            <person name="Zhang Y."/>
        </authorList>
    </citation>
    <scope>NUCLEOTIDE SEQUENCE [LARGE SCALE GENOMIC DNA]</scope>
    <source>
        <strain evidence="2">cv. Niubang</strain>
    </source>
</reference>
<reference evidence="1 2" key="2">
    <citation type="journal article" date="2022" name="Mol. Ecol. Resour.">
        <title>The genomes of chicory, endive, great burdock and yacon provide insights into Asteraceae paleo-polyploidization history and plant inulin production.</title>
        <authorList>
            <person name="Fan W."/>
            <person name="Wang S."/>
            <person name="Wang H."/>
            <person name="Wang A."/>
            <person name="Jiang F."/>
            <person name="Liu H."/>
            <person name="Zhao H."/>
            <person name="Xu D."/>
            <person name="Zhang Y."/>
        </authorList>
    </citation>
    <scope>NUCLEOTIDE SEQUENCE [LARGE SCALE GENOMIC DNA]</scope>
    <source>
        <strain evidence="2">cv. Niubang</strain>
    </source>
</reference>
<dbReference type="EMBL" id="CM042064">
    <property type="protein sequence ID" value="KAI3665899.1"/>
    <property type="molecule type" value="Genomic_DNA"/>
</dbReference>
<dbReference type="Proteomes" id="UP001055879">
    <property type="component" value="Linkage Group LG18"/>
</dbReference>
<name>A0ACB8XGD8_ARCLA</name>
<evidence type="ECO:0000313" key="1">
    <source>
        <dbReference type="EMBL" id="KAI3665899.1"/>
    </source>
</evidence>
<organism evidence="1 2">
    <name type="scientific">Arctium lappa</name>
    <name type="common">Greater burdock</name>
    <name type="synonym">Lappa major</name>
    <dbReference type="NCBI Taxonomy" id="4217"/>
    <lineage>
        <taxon>Eukaryota</taxon>
        <taxon>Viridiplantae</taxon>
        <taxon>Streptophyta</taxon>
        <taxon>Embryophyta</taxon>
        <taxon>Tracheophyta</taxon>
        <taxon>Spermatophyta</taxon>
        <taxon>Magnoliopsida</taxon>
        <taxon>eudicotyledons</taxon>
        <taxon>Gunneridae</taxon>
        <taxon>Pentapetalae</taxon>
        <taxon>asterids</taxon>
        <taxon>campanulids</taxon>
        <taxon>Asterales</taxon>
        <taxon>Asteraceae</taxon>
        <taxon>Carduoideae</taxon>
        <taxon>Cardueae</taxon>
        <taxon>Arctiinae</taxon>
        <taxon>Arctium</taxon>
    </lineage>
</organism>
<comment type="caution">
    <text evidence="1">The sequence shown here is derived from an EMBL/GenBank/DDBJ whole genome shotgun (WGS) entry which is preliminary data.</text>
</comment>
<proteinExistence type="predicted"/>
<sequence>MTNAVTPSSSPDHRHASPRYSPTTATTSTSFYSLQRKRHSVNFRHEQSRIHYLLIQANNNNFFLSPARSSKPRFQSSTCSLSSQFSVEYIHICVCIYIRLWIFIFELLKTVTKNNEKPDLVLEGEENEL</sequence>
<keyword evidence="2" id="KW-1185">Reference proteome</keyword>
<evidence type="ECO:0000313" key="2">
    <source>
        <dbReference type="Proteomes" id="UP001055879"/>
    </source>
</evidence>
<protein>
    <submittedName>
        <fullName evidence="1">Uncharacterized protein</fullName>
    </submittedName>
</protein>